<organism evidence="8 9">
    <name type="scientific">Sulfurospirillum tamanense</name>
    <dbReference type="NCBI Taxonomy" id="2813362"/>
    <lineage>
        <taxon>Bacteria</taxon>
        <taxon>Pseudomonadati</taxon>
        <taxon>Campylobacterota</taxon>
        <taxon>Epsilonproteobacteria</taxon>
        <taxon>Campylobacterales</taxon>
        <taxon>Sulfurospirillaceae</taxon>
        <taxon>Sulfurospirillum</taxon>
    </lineage>
</organism>
<keyword evidence="1 6" id="KW-0575">Peroxidase</keyword>
<dbReference type="SUPFAM" id="SSF52833">
    <property type="entry name" value="Thioredoxin-like"/>
    <property type="match status" value="1"/>
</dbReference>
<dbReference type="InterPro" id="IPR036249">
    <property type="entry name" value="Thioredoxin-like_sf"/>
</dbReference>
<evidence type="ECO:0000259" key="7">
    <source>
        <dbReference type="PROSITE" id="PS51352"/>
    </source>
</evidence>
<evidence type="ECO:0000256" key="6">
    <source>
        <dbReference type="HAMAP-Rule" id="MF_00269"/>
    </source>
</evidence>
<feature type="active site" description="Cysteine sulfenic acid (-SOH) intermediate" evidence="6">
    <location>
        <position position="60"/>
    </location>
</feature>
<dbReference type="InterPro" id="IPR018219">
    <property type="entry name" value="Tpx_CS"/>
</dbReference>
<accession>A0ABS2WRT1</accession>
<dbReference type="Proteomes" id="UP000703590">
    <property type="component" value="Unassembled WGS sequence"/>
</dbReference>
<feature type="domain" description="Thioredoxin" evidence="7">
    <location>
        <begin position="18"/>
        <end position="166"/>
    </location>
</feature>
<dbReference type="PROSITE" id="PS01265">
    <property type="entry name" value="TPX"/>
    <property type="match status" value="1"/>
</dbReference>
<dbReference type="RefSeq" id="WP_205458650.1">
    <property type="nucleotide sequence ID" value="NZ_JAFHKK010000007.1"/>
</dbReference>
<dbReference type="Gene3D" id="3.40.30.10">
    <property type="entry name" value="Glutaredoxin"/>
    <property type="match status" value="1"/>
</dbReference>
<comment type="similarity">
    <text evidence="6">Belongs to the peroxiredoxin family. Tpx subfamily.</text>
</comment>
<keyword evidence="5 6" id="KW-0676">Redox-active center</keyword>
<dbReference type="GO" id="GO:0004601">
    <property type="term" value="F:peroxidase activity"/>
    <property type="evidence" value="ECO:0007669"/>
    <property type="project" value="UniProtKB-KW"/>
</dbReference>
<comment type="function">
    <text evidence="6">Thiol-specific peroxidase that catalyzes the reduction of hydrogen peroxide and organic hydroperoxides to water and alcohols, respectively. Plays a role in cell protection against oxidative stress by detoxifying peroxides.</text>
</comment>
<name>A0ABS2WRT1_9BACT</name>
<comment type="subunit">
    <text evidence="6">Homodimer.</text>
</comment>
<evidence type="ECO:0000313" key="8">
    <source>
        <dbReference type="EMBL" id="MBN2964103.1"/>
    </source>
</evidence>
<reference evidence="8" key="2">
    <citation type="submission" date="2021-02" db="EMBL/GenBank/DDBJ databases">
        <authorList>
            <person name="Merkel A.Y."/>
        </authorList>
    </citation>
    <scope>NUCLEOTIDE SEQUENCE</scope>
    <source>
        <strain evidence="8">T05b</strain>
    </source>
</reference>
<reference evidence="8" key="1">
    <citation type="submission" date="2021-02" db="EMBL/GenBank/DDBJ databases">
        <title>Sulfurospirillum tamanensis sp. nov.</title>
        <authorList>
            <person name="Frolova A."/>
            <person name="Merkel A."/>
            <person name="Slobodkin A."/>
        </authorList>
    </citation>
    <scope>NUCLEOTIDE SEQUENCE</scope>
    <source>
        <strain evidence="8">T05b</strain>
    </source>
</reference>
<keyword evidence="9" id="KW-1185">Reference proteome</keyword>
<evidence type="ECO:0000256" key="3">
    <source>
        <dbReference type="ARBA" id="ARBA00023002"/>
    </source>
</evidence>
<dbReference type="PANTHER" id="PTHR43110">
    <property type="entry name" value="THIOL PEROXIDASE"/>
    <property type="match status" value="1"/>
</dbReference>
<dbReference type="EMBL" id="JAFHKK010000007">
    <property type="protein sequence ID" value="MBN2964103.1"/>
    <property type="molecule type" value="Genomic_DNA"/>
</dbReference>
<keyword evidence="4 6" id="KW-1015">Disulfide bond</keyword>
<proteinExistence type="inferred from homology"/>
<dbReference type="InterPro" id="IPR013766">
    <property type="entry name" value="Thioredoxin_domain"/>
</dbReference>
<keyword evidence="3 6" id="KW-0560">Oxidoreductase</keyword>
<comment type="catalytic activity">
    <reaction evidence="6">
        <text>a hydroperoxide + [thioredoxin]-dithiol = an alcohol + [thioredoxin]-disulfide + H2O</text>
        <dbReference type="Rhea" id="RHEA:62620"/>
        <dbReference type="Rhea" id="RHEA-COMP:10698"/>
        <dbReference type="Rhea" id="RHEA-COMP:10700"/>
        <dbReference type="ChEBI" id="CHEBI:15377"/>
        <dbReference type="ChEBI" id="CHEBI:29950"/>
        <dbReference type="ChEBI" id="CHEBI:30879"/>
        <dbReference type="ChEBI" id="CHEBI:35924"/>
        <dbReference type="ChEBI" id="CHEBI:50058"/>
        <dbReference type="EC" id="1.11.1.24"/>
    </reaction>
</comment>
<evidence type="ECO:0000256" key="4">
    <source>
        <dbReference type="ARBA" id="ARBA00023157"/>
    </source>
</evidence>
<comment type="miscellaneous">
    <text evidence="6">The active site is a conserved redox-active cysteine residue, the peroxidatic cysteine (C(P)), which makes the nucleophilic attack on the peroxide substrate. The peroxide oxidizes the C(P)-SH to cysteine sulfenic acid (C(P)-SOH), which then reacts with another cysteine residue, the resolving cysteine (C(R)), to form a disulfide bridge. The disulfide is subsequently reduced by an appropriate electron donor to complete the catalytic cycle. In this atypical 2-Cys peroxiredoxin, C(R) is present in the same subunit to form an intramolecular disulfide. The disulfide is subsequently reduced by thioredoxin.</text>
</comment>
<dbReference type="NCBIfam" id="NF001808">
    <property type="entry name" value="PRK00522.1"/>
    <property type="match status" value="1"/>
</dbReference>
<dbReference type="Pfam" id="PF08534">
    <property type="entry name" value="Redoxin"/>
    <property type="match status" value="1"/>
</dbReference>
<dbReference type="InterPro" id="IPR050455">
    <property type="entry name" value="Tpx_Peroxidase_subfamily"/>
</dbReference>
<dbReference type="InterPro" id="IPR013740">
    <property type="entry name" value="Redoxin"/>
</dbReference>
<protein>
    <recommendedName>
        <fullName evidence="6">Thiol peroxidase</fullName>
        <shortName evidence="6">Tpx</shortName>
        <ecNumber evidence="6">1.11.1.24</ecNumber>
    </recommendedName>
    <alternativeName>
        <fullName evidence="6">Peroxiredoxin tpx</fullName>
        <shortName evidence="6">Prx</shortName>
    </alternativeName>
    <alternativeName>
        <fullName evidence="6">Thioredoxin peroxidase</fullName>
    </alternativeName>
    <alternativeName>
        <fullName evidence="6">Thioredoxin-dependent peroxiredoxin</fullName>
    </alternativeName>
</protein>
<comment type="caution">
    <text evidence="8">The sequence shown here is derived from an EMBL/GenBank/DDBJ whole genome shotgun (WGS) entry which is preliminary data.</text>
</comment>
<gene>
    <name evidence="6 8" type="primary">tpx</name>
    <name evidence="8" type="ORF">JWV37_04875</name>
</gene>
<dbReference type="InterPro" id="IPR002065">
    <property type="entry name" value="TPX"/>
</dbReference>
<dbReference type="PANTHER" id="PTHR43110:SF1">
    <property type="entry name" value="THIOL PEROXIDASE"/>
    <property type="match status" value="1"/>
</dbReference>
<dbReference type="EC" id="1.11.1.24" evidence="6"/>
<dbReference type="CDD" id="cd03014">
    <property type="entry name" value="PRX_Atyp2cys"/>
    <property type="match status" value="1"/>
</dbReference>
<dbReference type="HAMAP" id="MF_00269">
    <property type="entry name" value="Tpx"/>
    <property type="match status" value="1"/>
</dbReference>
<keyword evidence="2 6" id="KW-0049">Antioxidant</keyword>
<evidence type="ECO:0000256" key="2">
    <source>
        <dbReference type="ARBA" id="ARBA00022862"/>
    </source>
</evidence>
<evidence type="ECO:0000313" key="9">
    <source>
        <dbReference type="Proteomes" id="UP000703590"/>
    </source>
</evidence>
<sequence length="166" mass="17251">MAQTALKGSPVSLAGTQLNVGDLAPSVTVIGKDLGEITVGGSKGKKQLLVVVPSLDTAVCASETRKFNVEAAKTPDTEVTIVSMDLPFAMGRFCTTEGIENLAVGSDFRNKAFASSYGVLLADGPLAGLTCRAVFVVDAQGKITYKEIVPEITAEPDYEAALAALR</sequence>
<feature type="disulfide bond" description="Redox-active" evidence="6">
    <location>
        <begin position="60"/>
        <end position="94"/>
    </location>
</feature>
<evidence type="ECO:0000256" key="5">
    <source>
        <dbReference type="ARBA" id="ARBA00023284"/>
    </source>
</evidence>
<dbReference type="PROSITE" id="PS51352">
    <property type="entry name" value="THIOREDOXIN_2"/>
    <property type="match status" value="1"/>
</dbReference>
<evidence type="ECO:0000256" key="1">
    <source>
        <dbReference type="ARBA" id="ARBA00022559"/>
    </source>
</evidence>